<reference evidence="5" key="1">
    <citation type="journal article" date="2015" name="Proc. Natl. Acad. Sci. U.S.A.">
        <title>Genome sequence of the Asian Tiger mosquito, Aedes albopictus, reveals insights into its biology, genetics, and evolution.</title>
        <authorList>
            <person name="Chen X.G."/>
            <person name="Jiang X."/>
            <person name="Gu J."/>
            <person name="Xu M."/>
            <person name="Wu Y."/>
            <person name="Deng Y."/>
            <person name="Zhang C."/>
            <person name="Bonizzoni M."/>
            <person name="Dermauw W."/>
            <person name="Vontas J."/>
            <person name="Armbruster P."/>
            <person name="Huang X."/>
            <person name="Yang Y."/>
            <person name="Zhang H."/>
            <person name="He W."/>
            <person name="Peng H."/>
            <person name="Liu Y."/>
            <person name="Wu K."/>
            <person name="Chen J."/>
            <person name="Lirakis M."/>
            <person name="Topalis P."/>
            <person name="Van Leeuwen T."/>
            <person name="Hall A.B."/>
            <person name="Jiang X."/>
            <person name="Thorpe C."/>
            <person name="Mueller R.L."/>
            <person name="Sun C."/>
            <person name="Waterhouse R.M."/>
            <person name="Yan G."/>
            <person name="Tu Z.J."/>
            <person name="Fang X."/>
            <person name="James A.A."/>
        </authorList>
    </citation>
    <scope>NUCLEOTIDE SEQUENCE [LARGE SCALE GENOMIC DNA]</scope>
    <source>
        <strain evidence="5">Foshan</strain>
    </source>
</reference>
<feature type="chain" id="PRO_5046685770" description="Acyltransferase 3 domain-containing protein" evidence="2">
    <location>
        <begin position="20"/>
        <end position="707"/>
    </location>
</feature>
<sequence>MIRWKWLLVLVVWVSGCLGAAQGMSEPIKRSEYNRMPKMFEYDYYDDCLYSDPEEVQATYCMVRVVIKPDNRSELWRLIESFSSNWKLHFNHAHLDRGICIGNVNKLMEQFGEGNSSGLIVPKFEIPFPYKIKHDPFKNAEAYRRNYSEIVSILVNKDLTEKHGLKAYTEIEYCDRTGVDEFPIDHMDIAFIVILLVLLLLMLLSSCYDFRCKVGFGLNHYREDLPTRKSMLLASFSVMRNWYRLISRSKEPLYRDLRPIQAVRYFSFILMLIGHASILVQPRTGWIMEQKYRELETMIIVNGFQIISTFIVLGGFVFTVMFVEKMNETDRKPGWLEIVLITVNRYIRLTPVYALILLFEATWYVRLHDGPFWRRAAETELTFCRRNWWINLLYFNNYYKQDEPCMQHSWYLACDFQLSIIGLILVTAVLRFPKIKVFLLAVVTSISVVIPAVVVYKNAFEGVPIFSPEARRFIFWYDEGYQKTYLPTHMYLVHYLFGIISGFIYFQLKKSNYNLATLRIYRIIWYSLYILGPAQFFLGQIFYMNNFAKPSIWMSIYFAAARVVWAFIIVLGLLGFLYRVSKSITRFTNIRIFEVLGRLTYGAYVGHFFIIKIMFYNVRELSNLNVFNIATKIHGTMYLAYFLSLAMALLVELPISAIQKQLLEGVLKSKRPDQNKTEEVPNGIAKDIFNGGFTNDAFKRTFRGSVE</sequence>
<accession>A0ABM1ZVU0</accession>
<dbReference type="PANTHER" id="PTHR11161">
    <property type="entry name" value="O-ACYLTRANSFERASE"/>
    <property type="match status" value="1"/>
</dbReference>
<evidence type="ECO:0000259" key="3">
    <source>
        <dbReference type="Pfam" id="PF01757"/>
    </source>
</evidence>
<feature type="transmembrane region" description="Helical" evidence="1">
    <location>
        <begin position="410"/>
        <end position="430"/>
    </location>
</feature>
<dbReference type="PANTHER" id="PTHR11161:SF22">
    <property type="entry name" value="ACYLTRANSFERASE 3 DOMAIN-CONTAINING PROTEIN-RELATED"/>
    <property type="match status" value="1"/>
</dbReference>
<feature type="signal peptide" evidence="2">
    <location>
        <begin position="1"/>
        <end position="19"/>
    </location>
</feature>
<dbReference type="Proteomes" id="UP000069940">
    <property type="component" value="Unassembled WGS sequence"/>
</dbReference>
<dbReference type="InterPro" id="IPR052728">
    <property type="entry name" value="O2_lipid_transport_reg"/>
</dbReference>
<dbReference type="InterPro" id="IPR002656">
    <property type="entry name" value="Acyl_transf_3_dom"/>
</dbReference>
<feature type="transmembrane region" description="Helical" evidence="1">
    <location>
        <begin position="300"/>
        <end position="323"/>
    </location>
</feature>
<feature type="transmembrane region" description="Helical" evidence="1">
    <location>
        <begin position="555"/>
        <end position="578"/>
    </location>
</feature>
<feature type="domain" description="Acyltransferase 3" evidence="3">
    <location>
        <begin position="261"/>
        <end position="649"/>
    </location>
</feature>
<feature type="transmembrane region" description="Helical" evidence="1">
    <location>
        <begin position="437"/>
        <end position="456"/>
    </location>
</feature>
<protein>
    <recommendedName>
        <fullName evidence="3">Acyltransferase 3 domain-containing protein</fullName>
    </recommendedName>
</protein>
<keyword evidence="2" id="KW-0732">Signal</keyword>
<dbReference type="GeneID" id="109417628"/>
<keyword evidence="1" id="KW-0472">Membrane</keyword>
<evidence type="ECO:0000256" key="1">
    <source>
        <dbReference type="SAM" id="Phobius"/>
    </source>
</evidence>
<keyword evidence="1" id="KW-0812">Transmembrane</keyword>
<dbReference type="RefSeq" id="XP_019547216.3">
    <property type="nucleotide sequence ID" value="XM_019691671.3"/>
</dbReference>
<name>A0ABM1ZVU0_AEDAL</name>
<feature type="transmembrane region" description="Helical" evidence="1">
    <location>
        <begin position="262"/>
        <end position="280"/>
    </location>
</feature>
<evidence type="ECO:0000313" key="4">
    <source>
        <dbReference type="EnsemblMetazoa" id="AALFPA23_022128.P32780"/>
    </source>
</evidence>
<feature type="transmembrane region" description="Helical" evidence="1">
    <location>
        <begin position="491"/>
        <end position="508"/>
    </location>
</feature>
<reference evidence="4" key="2">
    <citation type="submission" date="2025-05" db="UniProtKB">
        <authorList>
            <consortium name="EnsemblMetazoa"/>
        </authorList>
    </citation>
    <scope>IDENTIFICATION</scope>
    <source>
        <strain evidence="4">Foshan</strain>
    </source>
</reference>
<feature type="transmembrane region" description="Helical" evidence="1">
    <location>
        <begin position="346"/>
        <end position="365"/>
    </location>
</feature>
<evidence type="ECO:0000313" key="5">
    <source>
        <dbReference type="Proteomes" id="UP000069940"/>
    </source>
</evidence>
<dbReference type="PROSITE" id="PS51257">
    <property type="entry name" value="PROKAR_LIPOPROTEIN"/>
    <property type="match status" value="1"/>
</dbReference>
<keyword evidence="5" id="KW-1185">Reference proteome</keyword>
<feature type="transmembrane region" description="Helical" evidence="1">
    <location>
        <begin position="638"/>
        <end position="658"/>
    </location>
</feature>
<proteinExistence type="predicted"/>
<keyword evidence="1" id="KW-1133">Transmembrane helix</keyword>
<evidence type="ECO:0000256" key="2">
    <source>
        <dbReference type="SAM" id="SignalP"/>
    </source>
</evidence>
<dbReference type="Pfam" id="PF01757">
    <property type="entry name" value="Acyl_transf_3"/>
    <property type="match status" value="1"/>
</dbReference>
<feature type="transmembrane region" description="Helical" evidence="1">
    <location>
        <begin position="189"/>
        <end position="208"/>
    </location>
</feature>
<dbReference type="EnsemblMetazoa" id="AALFPA23_022128.R32780">
    <property type="protein sequence ID" value="AALFPA23_022128.P32780"/>
    <property type="gene ID" value="AALFPA23_022128"/>
</dbReference>
<feature type="transmembrane region" description="Helical" evidence="1">
    <location>
        <begin position="599"/>
        <end position="618"/>
    </location>
</feature>
<feature type="transmembrane region" description="Helical" evidence="1">
    <location>
        <begin position="520"/>
        <end position="543"/>
    </location>
</feature>
<organism evidence="4 5">
    <name type="scientific">Aedes albopictus</name>
    <name type="common">Asian tiger mosquito</name>
    <name type="synonym">Stegomyia albopicta</name>
    <dbReference type="NCBI Taxonomy" id="7160"/>
    <lineage>
        <taxon>Eukaryota</taxon>
        <taxon>Metazoa</taxon>
        <taxon>Ecdysozoa</taxon>
        <taxon>Arthropoda</taxon>
        <taxon>Hexapoda</taxon>
        <taxon>Insecta</taxon>
        <taxon>Pterygota</taxon>
        <taxon>Neoptera</taxon>
        <taxon>Endopterygota</taxon>
        <taxon>Diptera</taxon>
        <taxon>Nematocera</taxon>
        <taxon>Culicoidea</taxon>
        <taxon>Culicidae</taxon>
        <taxon>Culicinae</taxon>
        <taxon>Aedini</taxon>
        <taxon>Aedes</taxon>
        <taxon>Stegomyia</taxon>
    </lineage>
</organism>